<dbReference type="Proteomes" id="UP000248340">
    <property type="component" value="Unassembled WGS sequence"/>
</dbReference>
<keyword evidence="2" id="KW-0472">Membrane</keyword>
<proteinExistence type="predicted"/>
<feature type="region of interest" description="Disordered" evidence="1">
    <location>
        <begin position="54"/>
        <end position="80"/>
    </location>
</feature>
<evidence type="ECO:0000256" key="1">
    <source>
        <dbReference type="SAM" id="MobiDB-lite"/>
    </source>
</evidence>
<accession>A0A319BXW2</accession>
<dbReference type="VEuPathDB" id="FungiDB:BO82DRAFT_435687"/>
<evidence type="ECO:0000313" key="3">
    <source>
        <dbReference type="EMBL" id="PYH77565.1"/>
    </source>
</evidence>
<evidence type="ECO:0000256" key="2">
    <source>
        <dbReference type="SAM" id="Phobius"/>
    </source>
</evidence>
<dbReference type="RefSeq" id="XP_025487765.1">
    <property type="nucleotide sequence ID" value="XM_025641051.1"/>
</dbReference>
<keyword evidence="2" id="KW-0812">Transmembrane</keyword>
<feature type="compositionally biased region" description="Low complexity" evidence="1">
    <location>
        <begin position="58"/>
        <end position="69"/>
    </location>
</feature>
<name>A0A319BXW2_9EURO</name>
<dbReference type="EMBL" id="KZ821739">
    <property type="protein sequence ID" value="PYH77565.1"/>
    <property type="molecule type" value="Genomic_DNA"/>
</dbReference>
<gene>
    <name evidence="3" type="ORF">BO82DRAFT_435687</name>
</gene>
<sequence>MRFCSMVCAVSLSASIQFLISVFVTILVSIIWNRRHHPRIPHPEIASLPTPVPASCLETSSNPSQPEQPNQEEAEETENEEVYPIVRLPYSEDTIVALLSDIYRIYVQLGYMNNRADGMEELAWPPPEGHSINEAICEELNLSPKVISLMRRLPYPVSIGIAANIPFMPRSTAFVYIDDRQIRDGRDPGRWTFDRPRKDFLLPHEIALACSDDEGIHLVLDTEENTIRESDWQDLEDEDGNADFRGLPAQHAPTFLTEYIHKLRSLEEIPVGEYNGRYFYHVEYDKACPMVKKVLQEQFGWPYDFRETEWKAVAKDTLKRLGQLNP</sequence>
<protein>
    <submittedName>
        <fullName evidence="3">Uncharacterized protein</fullName>
    </submittedName>
</protein>
<organism evidence="3 4">
    <name type="scientific">Aspergillus uvarum CBS 121591</name>
    <dbReference type="NCBI Taxonomy" id="1448315"/>
    <lineage>
        <taxon>Eukaryota</taxon>
        <taxon>Fungi</taxon>
        <taxon>Dikarya</taxon>
        <taxon>Ascomycota</taxon>
        <taxon>Pezizomycotina</taxon>
        <taxon>Eurotiomycetes</taxon>
        <taxon>Eurotiomycetidae</taxon>
        <taxon>Eurotiales</taxon>
        <taxon>Aspergillaceae</taxon>
        <taxon>Aspergillus</taxon>
        <taxon>Aspergillus subgen. Circumdati</taxon>
    </lineage>
</organism>
<dbReference type="AlphaFoldDB" id="A0A319BXW2"/>
<feature type="transmembrane region" description="Helical" evidence="2">
    <location>
        <begin position="7"/>
        <end position="32"/>
    </location>
</feature>
<evidence type="ECO:0000313" key="4">
    <source>
        <dbReference type="Proteomes" id="UP000248340"/>
    </source>
</evidence>
<reference evidence="3 4" key="1">
    <citation type="submission" date="2016-12" db="EMBL/GenBank/DDBJ databases">
        <title>The genomes of Aspergillus section Nigri reveals drivers in fungal speciation.</title>
        <authorList>
            <consortium name="DOE Joint Genome Institute"/>
            <person name="Vesth T.C."/>
            <person name="Nybo J."/>
            <person name="Theobald S."/>
            <person name="Brandl J."/>
            <person name="Frisvad J.C."/>
            <person name="Nielsen K.F."/>
            <person name="Lyhne E.K."/>
            <person name="Kogle M.E."/>
            <person name="Kuo A."/>
            <person name="Riley R."/>
            <person name="Clum A."/>
            <person name="Nolan M."/>
            <person name="Lipzen A."/>
            <person name="Salamov A."/>
            <person name="Henrissat B."/>
            <person name="Wiebenga A."/>
            <person name="De Vries R.P."/>
            <person name="Grigoriev I.V."/>
            <person name="Mortensen U.H."/>
            <person name="Andersen M.R."/>
            <person name="Baker S.E."/>
        </authorList>
    </citation>
    <scope>NUCLEOTIDE SEQUENCE [LARGE SCALE GENOMIC DNA]</scope>
    <source>
        <strain evidence="3 4">CBS 121591</strain>
    </source>
</reference>
<keyword evidence="2" id="KW-1133">Transmembrane helix</keyword>
<dbReference type="GeneID" id="37143793"/>
<keyword evidence="4" id="KW-1185">Reference proteome</keyword>
<feature type="compositionally biased region" description="Acidic residues" evidence="1">
    <location>
        <begin position="70"/>
        <end position="80"/>
    </location>
</feature>
<dbReference type="OrthoDB" id="5343383at2759"/>